<feature type="compositionally biased region" description="Acidic residues" evidence="1">
    <location>
        <begin position="339"/>
        <end position="354"/>
    </location>
</feature>
<comment type="caution">
    <text evidence="3">The sequence shown here is derived from an EMBL/GenBank/DDBJ whole genome shotgun (WGS) entry which is preliminary data.</text>
</comment>
<reference evidence="3" key="2">
    <citation type="submission" date="2023-06" db="EMBL/GenBank/DDBJ databases">
        <authorList>
            <consortium name="Lawrence Berkeley National Laboratory"/>
            <person name="Haridas S."/>
            <person name="Hensen N."/>
            <person name="Bonometti L."/>
            <person name="Westerberg I."/>
            <person name="Brannstrom I.O."/>
            <person name="Guillou S."/>
            <person name="Cros-Aarteil S."/>
            <person name="Calhoun S."/>
            <person name="Kuo A."/>
            <person name="Mondo S."/>
            <person name="Pangilinan J."/>
            <person name="Riley R."/>
            <person name="Labutti K."/>
            <person name="Andreopoulos B."/>
            <person name="Lipzen A."/>
            <person name="Chen C."/>
            <person name="Yanf M."/>
            <person name="Daum C."/>
            <person name="Ng V."/>
            <person name="Clum A."/>
            <person name="Steindorff A."/>
            <person name="Ohm R."/>
            <person name="Martin F."/>
            <person name="Silar P."/>
            <person name="Natvig D."/>
            <person name="Lalanne C."/>
            <person name="Gautier V."/>
            <person name="Ament-Velasquez S.L."/>
            <person name="Kruys A."/>
            <person name="Hutchinson M.I."/>
            <person name="Powell A.J."/>
            <person name="Barry K."/>
            <person name="Miller A.N."/>
            <person name="Grigoriev I.V."/>
            <person name="Debuchy R."/>
            <person name="Gladieux P."/>
            <person name="Thoren M.H."/>
            <person name="Johannesson H."/>
        </authorList>
    </citation>
    <scope>NUCLEOTIDE SEQUENCE</scope>
    <source>
        <strain evidence="3">CBS 955.72</strain>
    </source>
</reference>
<evidence type="ECO:0000256" key="1">
    <source>
        <dbReference type="SAM" id="MobiDB-lite"/>
    </source>
</evidence>
<dbReference type="InterPro" id="IPR044862">
    <property type="entry name" value="Pro_4_hyd_alph_FE2OG_OXY"/>
</dbReference>
<proteinExistence type="predicted"/>
<evidence type="ECO:0000313" key="3">
    <source>
        <dbReference type="EMBL" id="KAK3360423.1"/>
    </source>
</evidence>
<accession>A0AAJ0HS70</accession>
<reference evidence="3" key="1">
    <citation type="journal article" date="2023" name="Mol. Phylogenet. Evol.">
        <title>Genome-scale phylogeny and comparative genomics of the fungal order Sordariales.</title>
        <authorList>
            <person name="Hensen N."/>
            <person name="Bonometti L."/>
            <person name="Westerberg I."/>
            <person name="Brannstrom I.O."/>
            <person name="Guillou S."/>
            <person name="Cros-Aarteil S."/>
            <person name="Calhoun S."/>
            <person name="Haridas S."/>
            <person name="Kuo A."/>
            <person name="Mondo S."/>
            <person name="Pangilinan J."/>
            <person name="Riley R."/>
            <person name="LaButti K."/>
            <person name="Andreopoulos B."/>
            <person name="Lipzen A."/>
            <person name="Chen C."/>
            <person name="Yan M."/>
            <person name="Daum C."/>
            <person name="Ng V."/>
            <person name="Clum A."/>
            <person name="Steindorff A."/>
            <person name="Ohm R.A."/>
            <person name="Martin F."/>
            <person name="Silar P."/>
            <person name="Natvig D.O."/>
            <person name="Lalanne C."/>
            <person name="Gautier V."/>
            <person name="Ament-Velasquez S.L."/>
            <person name="Kruys A."/>
            <person name="Hutchinson M.I."/>
            <person name="Powell A.J."/>
            <person name="Barry K."/>
            <person name="Miller A.N."/>
            <person name="Grigoriev I.V."/>
            <person name="Debuchy R."/>
            <person name="Gladieux P."/>
            <person name="Hiltunen Thoren M."/>
            <person name="Johannesson H."/>
        </authorList>
    </citation>
    <scope>NUCLEOTIDE SEQUENCE</scope>
    <source>
        <strain evidence="3">CBS 955.72</strain>
    </source>
</reference>
<evidence type="ECO:0000259" key="2">
    <source>
        <dbReference type="Pfam" id="PF13640"/>
    </source>
</evidence>
<name>A0AAJ0HS70_9PEZI</name>
<sequence length="1010" mass="112272">MPPSPPFDEFRLGSVTGSMDTPASAGLREALHAIKGAGSFAAFSKLSVTDLKPISVQDVGTIAGFPLQEAAARQLIEKARQAPYGKGSETFVDTSVRNTWELDASQLHLSRQWASTVGHACEWVAQQLGITAFVRAELYKMLIYEKGAMFKAHTDTEKIPGMFGTLVICLPSKHKGGDLVLKHRDVTKVFKTSETQPSMACWFSDVSHEVLPVTSGIRWVLTYNLAVSQTPDRPFTALNSDLCAVGLDGVQKALSAWLDARGGDGGDGDTNYLYYLLDHTYTESNLSLNALKGADLYQMQCLKDACDKLNVSLFFGLLEKEVQGGCDESYEHEDPYCDYYDDDPDDEDEDEDADYYNGGRGIDRGEEEDYDWHPFVDIIETEISIKRLVAADGRTVRQNLKLDEGELEERLIQDVEDPFKKAEREETDYSGFTGNEGVSATHWYRMTIAVLVPNDDVDRFLTKGITKTDAQSLLPQYLAKCSDSETRDAAMQMVRHLARLAWEQNRDTYMGRLLTYTEVNRSDQSFDVEIALQFVATILRHQEYELFCKALDWFKTKVGAQLFVFVEKAISKDPCCFSQIKDGLLQNLSLRSVAHRMKALTLLGLPSDSTYNPQVGEWAANEVVPVALEVCLGPKVVSASGSAIVDMVKEYRDIEYLKTSLVPVIQKQAPLTPFALGALMRILHFETKGFFDKAVTLELCKPLLKSVLDVMDVANLRTKEGVQPEYKTSKKARNWDYHGLLASSQDGPHAKPETFISANLLAECLGRCIQFGWDDLASLFSLKLAAKIVDVPRVEFHHLWLPFVRELISTLGAANVPLSTPRYQELARAILEAYLDKEVGKEPSGATDYSGLGPVSCSCADCGDLNRFLASGEKVWRFPAIKKRRKHLEDELGFSSTSRFGCSHHSERGGRCGTLVVTKTVDTGAKAKKEWTDRFAQAWDEFGKFDQDKLRVLLGADYERITSMRHLGFGQGPQAQVQRAPPAVLEPRANARNAMGAANLVAGVKRRAGE</sequence>
<dbReference type="Gene3D" id="2.60.120.620">
    <property type="entry name" value="q2cbj1_9rhob like domain"/>
    <property type="match status" value="1"/>
</dbReference>
<dbReference type="Proteomes" id="UP001275084">
    <property type="component" value="Unassembled WGS sequence"/>
</dbReference>
<keyword evidence="4" id="KW-1185">Reference proteome</keyword>
<feature type="region of interest" description="Disordered" evidence="1">
    <location>
        <begin position="333"/>
        <end position="362"/>
    </location>
</feature>
<dbReference type="PANTHER" id="PTHR33099">
    <property type="entry name" value="FE2OG DIOXYGENASE DOMAIN-CONTAINING PROTEIN"/>
    <property type="match status" value="1"/>
</dbReference>
<organism evidence="3 4">
    <name type="scientific">Lasiosphaeria hispida</name>
    <dbReference type="NCBI Taxonomy" id="260671"/>
    <lineage>
        <taxon>Eukaryota</taxon>
        <taxon>Fungi</taxon>
        <taxon>Dikarya</taxon>
        <taxon>Ascomycota</taxon>
        <taxon>Pezizomycotina</taxon>
        <taxon>Sordariomycetes</taxon>
        <taxon>Sordariomycetidae</taxon>
        <taxon>Sordariales</taxon>
        <taxon>Lasiosphaeriaceae</taxon>
        <taxon>Lasiosphaeria</taxon>
    </lineage>
</organism>
<dbReference type="PANTHER" id="PTHR33099:SF7">
    <property type="entry name" value="MYND-TYPE DOMAIN-CONTAINING PROTEIN"/>
    <property type="match status" value="1"/>
</dbReference>
<dbReference type="Pfam" id="PF13640">
    <property type="entry name" value="2OG-FeII_Oxy_3"/>
    <property type="match status" value="1"/>
</dbReference>
<gene>
    <name evidence="3" type="ORF">B0T25DRAFT_129923</name>
</gene>
<protein>
    <recommendedName>
        <fullName evidence="2">Prolyl 4-hydroxylase alpha subunit Fe(2+) 2OG dioxygenase domain-containing protein</fullName>
    </recommendedName>
</protein>
<feature type="domain" description="Prolyl 4-hydroxylase alpha subunit Fe(2+) 2OG dioxygenase" evidence="2">
    <location>
        <begin position="141"/>
        <end position="224"/>
    </location>
</feature>
<dbReference type="AlphaFoldDB" id="A0AAJ0HS70"/>
<evidence type="ECO:0000313" key="4">
    <source>
        <dbReference type="Proteomes" id="UP001275084"/>
    </source>
</evidence>
<dbReference type="EMBL" id="JAUIQD010000002">
    <property type="protein sequence ID" value="KAK3360423.1"/>
    <property type="molecule type" value="Genomic_DNA"/>
</dbReference>